<evidence type="ECO:0000313" key="3">
    <source>
        <dbReference type="Proteomes" id="UP000309061"/>
    </source>
</evidence>
<proteinExistence type="predicted"/>
<dbReference type="EMBL" id="CP046052">
    <property type="protein sequence ID" value="QGM48088.1"/>
    <property type="molecule type" value="Genomic_DNA"/>
</dbReference>
<sequence length="544" mass="59318">MHGPRPILGPDGRPVRRELSPSDRRKASEEIAAPELVGVRTLWDQSVASGLKPERLAALLRGAIRGDHRPYLELAEEMEERDNHYASVLRTRKLALAEIRPSVIDGPKDDPKIVAAVQQLLDDPLLPDMIEDLMDGLGKGYSVVEILWGQGPQPWLKPYYVWRDPKYFTFDFISRSEVRLQALGTIDGLELPPSRFIVHAPKIKSGIPIRGGFARACAWAFLFKNYALKDWASFLDIYGMPIRLGKYNPAATPEDRRKLLQAVTQIAADAAAIIPESMIIELLETKSAGFGASTPFESLCRFLDQQMSKAILGQTMTSENGGSLAQAQVHNQIRIDLKQADARQLAATLNRDLIAPFVAFNFGDGAPVPRVVIPVAEPQDVAAISNALAILVPLGLKVKADEVREKIGLSKPEDGDEVLAPAKPKEPAPKAPGDRELADAATNSQRLRGGCPCCGETRVSLNAESAEPDAVDAIGAEEAADWEEQLGPLKDAIQDALKASSSYEEFQARLNELLSDLPTEELEQRLAISALKARGFGLAGGKRD</sequence>
<dbReference type="Pfam" id="PF06074">
    <property type="entry name" value="Portal_Mu"/>
    <property type="match status" value="1"/>
</dbReference>
<keyword evidence="3" id="KW-1185">Reference proteome</keyword>
<feature type="region of interest" description="Disordered" evidence="1">
    <location>
        <begin position="408"/>
        <end position="436"/>
    </location>
</feature>
<dbReference type="Proteomes" id="UP000309061">
    <property type="component" value="Chromosome"/>
</dbReference>
<feature type="compositionally biased region" description="Basic and acidic residues" evidence="1">
    <location>
        <begin position="13"/>
        <end position="27"/>
    </location>
</feature>
<dbReference type="KEGG" id="mhey:H2LOC_014060"/>
<protein>
    <submittedName>
        <fullName evidence="2">DUF935 family protein</fullName>
    </submittedName>
</protein>
<accession>A0A6B8KMG1</accession>
<dbReference type="InterPro" id="IPR009279">
    <property type="entry name" value="Portal_Mu"/>
</dbReference>
<dbReference type="AlphaFoldDB" id="A0A6B8KMG1"/>
<name>A0A6B8KMG1_9HYPH</name>
<organism evidence="2 3">
    <name type="scientific">Methylocystis heyeri</name>
    <dbReference type="NCBI Taxonomy" id="391905"/>
    <lineage>
        <taxon>Bacteria</taxon>
        <taxon>Pseudomonadati</taxon>
        <taxon>Pseudomonadota</taxon>
        <taxon>Alphaproteobacteria</taxon>
        <taxon>Hyphomicrobiales</taxon>
        <taxon>Methylocystaceae</taxon>
        <taxon>Methylocystis</taxon>
    </lineage>
</organism>
<feature type="compositionally biased region" description="Basic and acidic residues" evidence="1">
    <location>
        <begin position="423"/>
        <end position="436"/>
    </location>
</feature>
<gene>
    <name evidence="2" type="ORF">H2LOC_014060</name>
</gene>
<evidence type="ECO:0000313" key="2">
    <source>
        <dbReference type="EMBL" id="QGM48088.1"/>
    </source>
</evidence>
<reference evidence="2 3" key="1">
    <citation type="submission" date="2019-11" db="EMBL/GenBank/DDBJ databases">
        <title>The genome sequence of Methylocystis heyeri.</title>
        <authorList>
            <person name="Oshkin I.Y."/>
            <person name="Miroshnikov K."/>
            <person name="Dedysh S.N."/>
        </authorList>
    </citation>
    <scope>NUCLEOTIDE SEQUENCE [LARGE SCALE GENOMIC DNA]</scope>
    <source>
        <strain evidence="2 3">H2</strain>
    </source>
</reference>
<dbReference type="OrthoDB" id="9797300at2"/>
<feature type="region of interest" description="Disordered" evidence="1">
    <location>
        <begin position="1"/>
        <end position="27"/>
    </location>
</feature>
<evidence type="ECO:0000256" key="1">
    <source>
        <dbReference type="SAM" id="MobiDB-lite"/>
    </source>
</evidence>